<sequence>MQKLNKKATSIFMRLVDLLGNDGYLNIKHKNKPSLFLCLTETGIKINPRGVTANLFILRITDASTGSQDPSMQFLVVDKRTSSTPNAAKIYPVSYRQDIINQTATFVTITDREVITVNNSLIKFYTRFANAWLKRIFEDNFLTEYVRKIETSGQIICNCGNTAGFDGFTACDGLGNKIEIAPSLSQYIRCANCSRVIAVDTCLVLAPVKKTFKTFSFDSLQIKKPITEMSAAEKALLLHTLYPGIIRGFISFTLSQTLIALNDPAADITNNGDPETITTDEWLELARRVNAKITTLQERLVSNSYIFSIHLFNGYCRYFVLNCLGLYITECKRQEINNGIEFIFDL</sequence>
<comment type="caution">
    <text evidence="2">The sequence shown here is derived from an EMBL/GenBank/DDBJ whole genome shotgun (WGS) entry which is preliminary data.</text>
</comment>
<dbReference type="RefSeq" id="WP_081146254.1">
    <property type="nucleotide sequence ID" value="NZ_LVYD01000024.1"/>
</dbReference>
<dbReference type="Proteomes" id="UP000192796">
    <property type="component" value="Unassembled WGS sequence"/>
</dbReference>
<gene>
    <name evidence="2" type="ORF">A3860_17360</name>
</gene>
<name>A0A1V9G4F1_9BACT</name>
<keyword evidence="3" id="KW-1185">Reference proteome</keyword>
<dbReference type="Pfam" id="PF21849">
    <property type="entry name" value="DUF6908"/>
    <property type="match status" value="1"/>
</dbReference>
<proteinExistence type="predicted"/>
<dbReference type="EMBL" id="LVYD01000024">
    <property type="protein sequence ID" value="OQP65432.1"/>
    <property type="molecule type" value="Genomic_DNA"/>
</dbReference>
<organism evidence="2 3">
    <name type="scientific">Niastella vici</name>
    <dbReference type="NCBI Taxonomy" id="1703345"/>
    <lineage>
        <taxon>Bacteria</taxon>
        <taxon>Pseudomonadati</taxon>
        <taxon>Bacteroidota</taxon>
        <taxon>Chitinophagia</taxon>
        <taxon>Chitinophagales</taxon>
        <taxon>Chitinophagaceae</taxon>
        <taxon>Niastella</taxon>
    </lineage>
</organism>
<dbReference type="STRING" id="1703345.A3860_17360"/>
<reference evidence="2 3" key="1">
    <citation type="submission" date="2016-03" db="EMBL/GenBank/DDBJ databases">
        <title>Niastella vici sp. nov., isolated from farmland soil.</title>
        <authorList>
            <person name="Chen L."/>
            <person name="Wang D."/>
            <person name="Yang S."/>
            <person name="Wang G."/>
        </authorList>
    </citation>
    <scope>NUCLEOTIDE SEQUENCE [LARGE SCALE GENOMIC DNA]</scope>
    <source>
        <strain evidence="2 3">DJ57</strain>
    </source>
</reference>
<dbReference type="InterPro" id="IPR054203">
    <property type="entry name" value="DUF6908"/>
</dbReference>
<evidence type="ECO:0000313" key="3">
    <source>
        <dbReference type="Proteomes" id="UP000192796"/>
    </source>
</evidence>
<evidence type="ECO:0000313" key="2">
    <source>
        <dbReference type="EMBL" id="OQP65432.1"/>
    </source>
</evidence>
<dbReference type="OrthoDB" id="9788042at2"/>
<feature type="domain" description="DUF6908" evidence="1">
    <location>
        <begin position="68"/>
        <end position="141"/>
    </location>
</feature>
<accession>A0A1V9G4F1</accession>
<protein>
    <recommendedName>
        <fullName evidence="1">DUF6908 domain-containing protein</fullName>
    </recommendedName>
</protein>
<dbReference type="AlphaFoldDB" id="A0A1V9G4F1"/>
<evidence type="ECO:0000259" key="1">
    <source>
        <dbReference type="Pfam" id="PF21849"/>
    </source>
</evidence>